<sequence length="347" mass="39571">MHPITQWKRSFLDRRELNYPTGRPLYSYRVTTEEFNDLEAILHERISTYLTIATLGDVVRRLDFFPALFVLYAAEWWRRRYDGTGFTWDPILNAIGAPADGWTQAQRSDCVERGFQEWKLRLSDAHGLRFLGSIAFQGGLPMQLLGTARGNIGKVLGRVLQLASSGTTDAREIQEWVRSLSTYLPSTYRQTEVFVLLTEVVVTVLRLKDAARLTHSESAIEKLDKAVPNWRDYFPLPVEDDQAKGLIEQLIRDAAGKIVKQVQHIVVERRLESNDDDAWNLRSDIVLPEYLDASALGSLFSIEAQDLPRTPTLRFIGAINRRMSLFENWLDRNAFESIGALSIAVTI</sequence>
<keyword evidence="2" id="KW-1185">Reference proteome</keyword>
<protein>
    <submittedName>
        <fullName evidence="1">Uncharacterized protein</fullName>
    </submittedName>
</protein>
<organism evidence="1 2">
    <name type="scientific">Denitratisoma oestradiolicum</name>
    <dbReference type="NCBI Taxonomy" id="311182"/>
    <lineage>
        <taxon>Bacteria</taxon>
        <taxon>Pseudomonadati</taxon>
        <taxon>Pseudomonadota</taxon>
        <taxon>Betaproteobacteria</taxon>
        <taxon>Nitrosomonadales</taxon>
        <taxon>Sterolibacteriaceae</taxon>
        <taxon>Denitratisoma</taxon>
    </lineage>
</organism>
<accession>A0A6S6Y1P6</accession>
<evidence type="ECO:0000313" key="1">
    <source>
        <dbReference type="EMBL" id="CAB1369124.1"/>
    </source>
</evidence>
<dbReference type="KEGG" id="doe:DENOEST_1959"/>
<reference evidence="1 2" key="1">
    <citation type="submission" date="2020-03" db="EMBL/GenBank/DDBJ databases">
        <authorList>
            <consortium name="Genoscope - CEA"/>
            <person name="William W."/>
        </authorList>
    </citation>
    <scope>NUCLEOTIDE SEQUENCE [LARGE SCALE GENOMIC DNA]</scope>
    <source>
        <strain evidence="2">DSM 16959</strain>
    </source>
</reference>
<dbReference type="NCBIfam" id="NF038336">
    <property type="entry name" value="YjiT_fam"/>
    <property type="match status" value="1"/>
</dbReference>
<dbReference type="EMBL" id="LR778301">
    <property type="protein sequence ID" value="CAB1369124.1"/>
    <property type="molecule type" value="Genomic_DNA"/>
</dbReference>
<dbReference type="Proteomes" id="UP000515733">
    <property type="component" value="Chromosome"/>
</dbReference>
<dbReference type="RefSeq" id="WP_145769122.1">
    <property type="nucleotide sequence ID" value="NZ_LR778301.1"/>
</dbReference>
<gene>
    <name evidence="1" type="ORF">DENOEST_1959</name>
</gene>
<proteinExistence type="predicted"/>
<dbReference type="InterPro" id="IPR047879">
    <property type="entry name" value="YjiT"/>
</dbReference>
<dbReference type="AlphaFoldDB" id="A0A6S6Y1P6"/>
<dbReference type="OrthoDB" id="5494042at2"/>
<evidence type="ECO:0000313" key="2">
    <source>
        <dbReference type="Proteomes" id="UP000515733"/>
    </source>
</evidence>
<name>A0A6S6Y1P6_9PROT</name>